<name>A0ABZ1BMK3_9FIRM</name>
<proteinExistence type="predicted"/>
<sequence length="68" mass="7841">MAAEVRYLVDEQGRRVGVVLDPDEYEKMLHELEELESIRAYDAAKASGDEAIPFEQAVAEIEQEKRFR</sequence>
<gene>
    <name evidence="1" type="ORF">VLY81_10055</name>
</gene>
<accession>A0ABZ1BMK3</accession>
<dbReference type="Proteomes" id="UP001333102">
    <property type="component" value="Chromosome"/>
</dbReference>
<evidence type="ECO:0000313" key="1">
    <source>
        <dbReference type="EMBL" id="WRP13776.1"/>
    </source>
</evidence>
<dbReference type="RefSeq" id="WP_324668024.1">
    <property type="nucleotide sequence ID" value="NZ_CP141614.1"/>
</dbReference>
<organism evidence="1 2">
    <name type="scientific">Geochorda subterranea</name>
    <dbReference type="NCBI Taxonomy" id="3109564"/>
    <lineage>
        <taxon>Bacteria</taxon>
        <taxon>Bacillati</taxon>
        <taxon>Bacillota</taxon>
        <taxon>Limnochordia</taxon>
        <taxon>Limnochordales</taxon>
        <taxon>Geochordaceae</taxon>
        <taxon>Geochorda</taxon>
    </lineage>
</organism>
<keyword evidence="2" id="KW-1185">Reference proteome</keyword>
<evidence type="ECO:0000313" key="2">
    <source>
        <dbReference type="Proteomes" id="UP001333102"/>
    </source>
</evidence>
<protein>
    <submittedName>
        <fullName evidence="1">Uncharacterized protein</fullName>
    </submittedName>
</protein>
<dbReference type="EMBL" id="CP141614">
    <property type="protein sequence ID" value="WRP13776.1"/>
    <property type="molecule type" value="Genomic_DNA"/>
</dbReference>
<reference evidence="2" key="1">
    <citation type="submission" date="2023-12" db="EMBL/GenBank/DDBJ databases">
        <title>Novel isolates from deep terrestrial aquifers shed light on the physiology and ecology of the class Limnochordia.</title>
        <authorList>
            <person name="Karnachuk O.V."/>
            <person name="Lukina A.P."/>
            <person name="Avakyan M.R."/>
            <person name="Kadnikov V."/>
            <person name="Begmatov S."/>
            <person name="Beletsky A.V."/>
            <person name="Mardanov A.V."/>
            <person name="Ravin N.V."/>
        </authorList>
    </citation>
    <scope>NUCLEOTIDE SEQUENCE [LARGE SCALE GENOMIC DNA]</scope>
    <source>
        <strain evidence="2">LN</strain>
    </source>
</reference>